<dbReference type="GO" id="GO:0005634">
    <property type="term" value="C:nucleus"/>
    <property type="evidence" value="ECO:0007669"/>
    <property type="project" value="InterPro"/>
</dbReference>
<dbReference type="SUPFAM" id="SSF53098">
    <property type="entry name" value="Ribonuclease H-like"/>
    <property type="match status" value="1"/>
</dbReference>
<dbReference type="EMBL" id="DS480425">
    <property type="protein sequence ID" value="EDO16425.1"/>
    <property type="molecule type" value="Genomic_DNA"/>
</dbReference>
<feature type="compositionally biased region" description="Acidic residues" evidence="1">
    <location>
        <begin position="449"/>
        <end position="463"/>
    </location>
</feature>
<dbReference type="Pfam" id="PF14876">
    <property type="entry name" value="RSF"/>
    <property type="match status" value="1"/>
</dbReference>
<dbReference type="OrthoDB" id="4071838at2759"/>
<dbReference type="RefSeq" id="XP_001644283.1">
    <property type="nucleotide sequence ID" value="XM_001644233.1"/>
</dbReference>
<dbReference type="KEGG" id="vpo:Kpol_1030p35"/>
<gene>
    <name evidence="2" type="ORF">Kpol_1030p35</name>
</gene>
<evidence type="ECO:0000256" key="1">
    <source>
        <dbReference type="SAM" id="MobiDB-lite"/>
    </source>
</evidence>
<dbReference type="AlphaFoldDB" id="A7TMV3"/>
<dbReference type="HOGENOM" id="CLU_014283_0_0_1"/>
<feature type="region of interest" description="Disordered" evidence="1">
    <location>
        <begin position="449"/>
        <end position="475"/>
    </location>
</feature>
<dbReference type="Proteomes" id="UP000000267">
    <property type="component" value="Unassembled WGS sequence"/>
</dbReference>
<organism evidence="3">
    <name type="scientific">Vanderwaltozyma polyspora (strain ATCC 22028 / DSM 70294 / BCRC 21397 / CBS 2163 / NBRC 10782 / NRRL Y-8283 / UCD 57-17)</name>
    <name type="common">Kluyveromyces polysporus</name>
    <dbReference type="NCBI Taxonomy" id="436907"/>
    <lineage>
        <taxon>Eukaryota</taxon>
        <taxon>Fungi</taxon>
        <taxon>Dikarya</taxon>
        <taxon>Ascomycota</taxon>
        <taxon>Saccharomycotina</taxon>
        <taxon>Saccharomycetes</taxon>
        <taxon>Saccharomycetales</taxon>
        <taxon>Saccharomycetaceae</taxon>
        <taxon>Vanderwaltozyma</taxon>
    </lineage>
</organism>
<dbReference type="GO" id="GO:0005739">
    <property type="term" value="C:mitochondrion"/>
    <property type="evidence" value="ECO:0007669"/>
    <property type="project" value="InterPro"/>
</dbReference>
<dbReference type="eggNOG" id="ENOG502R14Q">
    <property type="taxonomic scope" value="Eukaryota"/>
</dbReference>
<dbReference type="PhylomeDB" id="A7TMV3"/>
<proteinExistence type="predicted"/>
<reference evidence="2 3" key="1">
    <citation type="journal article" date="2007" name="Proc. Natl. Acad. Sci. U.S.A.">
        <title>Independent sorting-out of thousands of duplicated gene pairs in two yeast species descended from a whole-genome duplication.</title>
        <authorList>
            <person name="Scannell D.R."/>
            <person name="Frank A.C."/>
            <person name="Conant G.C."/>
            <person name="Byrne K.P."/>
            <person name="Woolfit M."/>
            <person name="Wolfe K.H."/>
        </authorList>
    </citation>
    <scope>NUCLEOTIDE SEQUENCE [LARGE SCALE GENOMIC DNA]</scope>
    <source>
        <strain evidence="3">ATCC 22028 / DSM 70294 / BCRC 21397 / CBS 2163 / NBRC 10782 / NRRL Y-8283 / UCD 57-17</strain>
    </source>
</reference>
<dbReference type="InterPro" id="IPR027998">
    <property type="entry name" value="Rsf1_fungi"/>
</dbReference>
<accession>A7TMV3</accession>
<evidence type="ECO:0000313" key="3">
    <source>
        <dbReference type="Proteomes" id="UP000000267"/>
    </source>
</evidence>
<dbReference type="GeneID" id="5544571"/>
<sequence length="909" mass="105462">MNIKIEDIKEIPIKTENDGESRLNKRQKTTSSQPQNLVFKRFITDNLIGDRIDKLVDTKIDNSAKANKLTNNSKLTLRYNKDIDVQSLRMITSSRKNANKFTRVFASKPDNNLIRYCQVCSGTEVCNKEIVFPSKDLLSRRGAERCEDHVKDEHPTVFVLEDIMDCLNPDHPPVKRLFSKGRITPNIVNMIKNVKETTQKERIPVEDFAMAYAHLGVAFSIWDSKVFSKISRKDKQRLSLKDHRRKASDFVKTISKRVVDYFQSQLSEDQNFKSTTIVNYPLLGESLEEIIVKRISDLKNSKPPYVSMETDVWKSNTKLPYNVVIFNFTTGHYKKGSFLAKYDKIESKTKENDKDILLSTCKEYDTNTLWSNTCTDNDSSILHCTTALIRSPEYPNYAGHIVCLSHIINLVSEQFIKCISSEKEVNKEYDSTLDDNFSEGYDSIIEFSSSEEDNFSEEDDPSGDNDFRVDDSGGSDLKNCSKTDIPELASSKFESKPPLVIERLNNLYDELRKSEEKVAIYEKYVKTQIPSFIPIRWNINYEMLKTFVNHYEDISTFFEFCRGQGKPIQNELNREDFEMAELLLDILSSFNCLTKFTSSNKNMSPVYIRILTFLRKTMKECNDKLREMGDTISDFSPAIYLVDKYLKQAKDNFPLIYASSAFCPFEDDVFDYYGSHFNEELNPINEFAEIAIQLGKVDFEKSVPPGKMSKYEFLWNNEAYLDSEEKISKWCREYIQRKIYDELVEYSKFVGNKYFEVLEKVCRRRKVEVEKIEGCYHYKKIIGNKGAMKSRKLSKCEIYIIELITYLGLQEAYRIETSSVGNKLRNHIYIPVAMDYLMSFSVTSVNTEKSFSKFKMAYSDKRHKLKDDTMFSLANLNMIGNSKLNLDIQEDFETTPLDEVLMTLKSLSK</sequence>
<evidence type="ECO:0008006" key="4">
    <source>
        <dbReference type="Google" id="ProtNLM"/>
    </source>
</evidence>
<protein>
    <recommendedName>
        <fullName evidence="4">HAT C-terminal dimerisation domain-containing protein</fullName>
    </recommendedName>
</protein>
<dbReference type="GO" id="GO:0045333">
    <property type="term" value="P:cellular respiration"/>
    <property type="evidence" value="ECO:0007669"/>
    <property type="project" value="InterPro"/>
</dbReference>
<name>A7TMV3_VANPO</name>
<dbReference type="InterPro" id="IPR012337">
    <property type="entry name" value="RNaseH-like_sf"/>
</dbReference>
<dbReference type="InParanoid" id="A7TMV3"/>
<keyword evidence="3" id="KW-1185">Reference proteome</keyword>
<evidence type="ECO:0000313" key="2">
    <source>
        <dbReference type="EMBL" id="EDO16425.1"/>
    </source>
</evidence>
<dbReference type="OMA" id="EMSSECA"/>